<feature type="compositionally biased region" description="Low complexity" evidence="1">
    <location>
        <begin position="418"/>
        <end position="429"/>
    </location>
</feature>
<proteinExistence type="predicted"/>
<feature type="region of interest" description="Disordered" evidence="1">
    <location>
        <begin position="369"/>
        <end position="391"/>
    </location>
</feature>
<accession>A0A1B6D7G8</accession>
<feature type="non-terminal residue" evidence="2">
    <location>
        <position position="1"/>
    </location>
</feature>
<reference evidence="2" key="1">
    <citation type="submission" date="2015-12" db="EMBL/GenBank/DDBJ databases">
        <title>De novo transcriptome assembly of four potential Pierce s Disease insect vectors from Arizona vineyards.</title>
        <authorList>
            <person name="Tassone E.E."/>
        </authorList>
    </citation>
    <scope>NUCLEOTIDE SEQUENCE</scope>
</reference>
<feature type="region of interest" description="Disordered" evidence="1">
    <location>
        <begin position="411"/>
        <end position="433"/>
    </location>
</feature>
<feature type="compositionally biased region" description="Basic and acidic residues" evidence="1">
    <location>
        <begin position="149"/>
        <end position="160"/>
    </location>
</feature>
<feature type="compositionally biased region" description="Basic and acidic residues" evidence="1">
    <location>
        <begin position="550"/>
        <end position="568"/>
    </location>
</feature>
<feature type="compositionally biased region" description="Basic and acidic residues" evidence="1">
    <location>
        <begin position="253"/>
        <end position="268"/>
    </location>
</feature>
<name>A0A1B6D7G8_9HEMI</name>
<dbReference type="EMBL" id="GEDC01015688">
    <property type="protein sequence ID" value="JAS21610.1"/>
    <property type="molecule type" value="Transcribed_RNA"/>
</dbReference>
<feature type="compositionally biased region" description="Basic and acidic residues" evidence="1">
    <location>
        <begin position="681"/>
        <end position="692"/>
    </location>
</feature>
<evidence type="ECO:0000256" key="1">
    <source>
        <dbReference type="SAM" id="MobiDB-lite"/>
    </source>
</evidence>
<feature type="region of interest" description="Disordered" evidence="1">
    <location>
        <begin position="647"/>
        <end position="733"/>
    </location>
</feature>
<feature type="non-terminal residue" evidence="2">
    <location>
        <position position="733"/>
    </location>
</feature>
<feature type="compositionally biased region" description="Basic and acidic residues" evidence="1">
    <location>
        <begin position="320"/>
        <end position="335"/>
    </location>
</feature>
<protein>
    <submittedName>
        <fullName evidence="2">Uncharacterized protein</fullName>
    </submittedName>
</protein>
<sequence length="733" mass="82736">TTFTNRRIGKNVNLSRNNNNNQNLNKEEHSTLTIRRRHDDFRESPPTSKTSNRLRKEQESLNVRASEIHERRSPNRAGFVDSEITSRHKVEENTGPGDSETSNRRTSRRGKNSSPSVEVSTEYFSRRRSPSTVEQDSTFPKSKTQSRANRNEQDNFRSRNSENITPLSNTSSQKVLTNTPTFPSRGNTQAFEKISSTESDFLTHNGRSRNKNTERRSKVTESREDNKSKIEEDIGRRSRNRADNFQTTPYQKKSREETTSIKGDENNNRSRSRNRVQNESQILSRSRSSDTTRVPTQNRRDGIETENNSSRSTTLRGRSRSKERDSSRLAGKDSTTELSRSKSNIGRSRSRIDSISSEFTTVRSDVIQRKSYQGKKDDSNGLSRNRNGVENIKQVEAGQNIPDIENISDSKQIEGPLSDQSSSQISTESNVLPLSSNGKDVLVEISNAQILNGQLGSSNDASSTSIGYEVQEATEPVFELSSSITTTAETKLITDSSTVLGSNDVNGESLREGNRSRSRSTNSDEAVTRSNEREINRARGGNSSKRLRGSTKDPDVNKSRSRNSRLDDLSTESTSRRRKDQNRNIVGNQRQLNPRSQSEDIENGRNYQRDSVEARVSSRKKDLTPDQSEVVMKSRFSFRSSFDLLDENSTKKTPTSNRQKSVTNNENVSKNEQSLYTSKETTTKRSVEEALHARRSSRNNAKNEATPEKQIKISRGRGTAKQNGDEADQEVKF</sequence>
<feature type="compositionally biased region" description="Polar residues" evidence="1">
    <location>
        <begin position="161"/>
        <end position="202"/>
    </location>
</feature>
<evidence type="ECO:0000313" key="2">
    <source>
        <dbReference type="EMBL" id="JAS21610.1"/>
    </source>
</evidence>
<feature type="region of interest" description="Disordered" evidence="1">
    <location>
        <begin position="1"/>
        <end position="350"/>
    </location>
</feature>
<feature type="compositionally biased region" description="Low complexity" evidence="1">
    <location>
        <begin position="11"/>
        <end position="24"/>
    </location>
</feature>
<feature type="compositionally biased region" description="Polar residues" evidence="1">
    <location>
        <begin position="651"/>
        <end position="680"/>
    </location>
</feature>
<feature type="compositionally biased region" description="Polar residues" evidence="1">
    <location>
        <begin position="583"/>
        <end position="596"/>
    </location>
</feature>
<organism evidence="2">
    <name type="scientific">Clastoptera arizonana</name>
    <name type="common">Arizona spittle bug</name>
    <dbReference type="NCBI Taxonomy" id="38151"/>
    <lineage>
        <taxon>Eukaryota</taxon>
        <taxon>Metazoa</taxon>
        <taxon>Ecdysozoa</taxon>
        <taxon>Arthropoda</taxon>
        <taxon>Hexapoda</taxon>
        <taxon>Insecta</taxon>
        <taxon>Pterygota</taxon>
        <taxon>Neoptera</taxon>
        <taxon>Paraneoptera</taxon>
        <taxon>Hemiptera</taxon>
        <taxon>Auchenorrhyncha</taxon>
        <taxon>Cercopoidea</taxon>
        <taxon>Clastopteridae</taxon>
        <taxon>Clastoptera</taxon>
    </lineage>
</organism>
<feature type="compositionally biased region" description="Basic and acidic residues" evidence="1">
    <location>
        <begin position="211"/>
        <end position="242"/>
    </location>
</feature>
<feature type="compositionally biased region" description="Polar residues" evidence="1">
    <location>
        <begin position="277"/>
        <end position="297"/>
    </location>
</feature>
<dbReference type="AlphaFoldDB" id="A0A1B6D7G8"/>
<feature type="compositionally biased region" description="Polar residues" evidence="1">
    <location>
        <begin position="130"/>
        <end position="148"/>
    </location>
</feature>
<feature type="region of interest" description="Disordered" evidence="1">
    <location>
        <begin position="498"/>
        <end position="628"/>
    </location>
</feature>
<gene>
    <name evidence="2" type="ORF">g.1437</name>
</gene>
<feature type="compositionally biased region" description="Polar residues" evidence="1">
    <location>
        <begin position="112"/>
        <end position="123"/>
    </location>
</feature>
<feature type="compositionally biased region" description="Basic and acidic residues" evidence="1">
    <location>
        <begin position="526"/>
        <end position="537"/>
    </location>
</feature>